<comment type="caution">
    <text evidence="1">The sequence shown here is derived from an EMBL/GenBank/DDBJ whole genome shotgun (WGS) entry which is preliminary data.</text>
</comment>
<dbReference type="EMBL" id="BPLR01015944">
    <property type="protein sequence ID" value="GIY79909.1"/>
    <property type="molecule type" value="Genomic_DNA"/>
</dbReference>
<dbReference type="Proteomes" id="UP001054945">
    <property type="component" value="Unassembled WGS sequence"/>
</dbReference>
<gene>
    <name evidence="1" type="primary">AVEN_16076_1</name>
    <name evidence="1" type="ORF">CEXT_251841</name>
</gene>
<organism evidence="1 2">
    <name type="scientific">Caerostris extrusa</name>
    <name type="common">Bark spider</name>
    <name type="synonym">Caerostris bankana</name>
    <dbReference type="NCBI Taxonomy" id="172846"/>
    <lineage>
        <taxon>Eukaryota</taxon>
        <taxon>Metazoa</taxon>
        <taxon>Ecdysozoa</taxon>
        <taxon>Arthropoda</taxon>
        <taxon>Chelicerata</taxon>
        <taxon>Arachnida</taxon>
        <taxon>Araneae</taxon>
        <taxon>Araneomorphae</taxon>
        <taxon>Entelegynae</taxon>
        <taxon>Araneoidea</taxon>
        <taxon>Araneidae</taxon>
        <taxon>Caerostris</taxon>
    </lineage>
</organism>
<accession>A0AAV4WDL8</accession>
<reference evidence="1 2" key="1">
    <citation type="submission" date="2021-06" db="EMBL/GenBank/DDBJ databases">
        <title>Caerostris extrusa draft genome.</title>
        <authorList>
            <person name="Kono N."/>
            <person name="Arakawa K."/>
        </authorList>
    </citation>
    <scope>NUCLEOTIDE SEQUENCE [LARGE SCALE GENOMIC DNA]</scope>
</reference>
<proteinExistence type="predicted"/>
<protein>
    <submittedName>
        <fullName evidence="1">Uncharacterized protein</fullName>
    </submittedName>
</protein>
<name>A0AAV4WDL8_CAEEX</name>
<evidence type="ECO:0000313" key="1">
    <source>
        <dbReference type="EMBL" id="GIY79909.1"/>
    </source>
</evidence>
<dbReference type="AlphaFoldDB" id="A0AAV4WDL8"/>
<keyword evidence="2" id="KW-1185">Reference proteome</keyword>
<evidence type="ECO:0000313" key="2">
    <source>
        <dbReference type="Proteomes" id="UP001054945"/>
    </source>
</evidence>
<sequence length="109" mass="12543">MTFQITNIASYCKICNSALFHCASNKKKSMHGQCPIGKESWCFYQQAIANGKTIIEKYTGLPNDILNIMKPVYLELWSRDLLQKCLHGKLRMQMKKESFNGTERNFCLG</sequence>